<dbReference type="PROSITE" id="PS51379">
    <property type="entry name" value="4FE4S_FER_2"/>
    <property type="match status" value="1"/>
</dbReference>
<sequence>MAYAITQTCCTDASCVSVCPVNCIHPTPDEPDFGRTDMLYVDPQACIDCGACADACPVDAIFPVDRLRGADTEYARMNREYYETADVSNEWTAPTFPRSLPEYPGTLRVAIVGTGPAACYTAQALLRDTGAEITMLDRLPLPGGLLRSGVAPDHQSTKKIADGFSWLYQHPRLRMHMNVEVGRDVAHEDLAAHHHAVIYAVGAATDRELGVDGEDLPGSVSATSFVSWYNAHPDFADLDVDLSAERAVVVGNGNVALDVARILLSDPEELAGTDIADHALERLRGSRVREVVLLARRGPEHAAFTAPEFHAMRHLPGVRAVVEDGPEVRKAFAEPEPGGKAQLLAELPVEDVDLAEAPADGKRLVFRFGAAPAEVRGTDRVRAVRVRDGGEIATGLLVRAIGYRATPIAGLPFDEVTATVPNRGGRVLDAAGNPLPGTYVVGWAKRGPSGGIGTNRGCARDTVGSLLDDAAAGHLREPARTGFDRLVRACAPRSIGRRGMLNIDRAERERGERTGRPRVKFATVPELLGAARRFGR</sequence>
<evidence type="ECO:0000256" key="6">
    <source>
        <dbReference type="ARBA" id="ARBA00022857"/>
    </source>
</evidence>
<accession>A0ABP6RTS5</accession>
<evidence type="ECO:0000259" key="11">
    <source>
        <dbReference type="PROSITE" id="PS51379"/>
    </source>
</evidence>
<keyword evidence="3" id="KW-0285">Flavoprotein</keyword>
<keyword evidence="7" id="KW-0560">Oxidoreductase</keyword>
<evidence type="ECO:0000256" key="5">
    <source>
        <dbReference type="ARBA" id="ARBA00022827"/>
    </source>
</evidence>
<evidence type="ECO:0000313" key="12">
    <source>
        <dbReference type="EMBL" id="GAA3360016.1"/>
    </source>
</evidence>
<evidence type="ECO:0000256" key="3">
    <source>
        <dbReference type="ARBA" id="ARBA00022630"/>
    </source>
</evidence>
<evidence type="ECO:0000256" key="4">
    <source>
        <dbReference type="ARBA" id="ARBA00022723"/>
    </source>
</evidence>
<dbReference type="Gene3D" id="3.40.50.720">
    <property type="entry name" value="NAD(P)-binding Rossmann-like Domain"/>
    <property type="match status" value="1"/>
</dbReference>
<dbReference type="InterPro" id="IPR036188">
    <property type="entry name" value="FAD/NAD-bd_sf"/>
</dbReference>
<protein>
    <recommendedName>
        <fullName evidence="2">ferredoxin--NADP(+) reductase</fullName>
        <ecNumber evidence="2">1.18.1.2</ecNumber>
    </recommendedName>
</protein>
<keyword evidence="6" id="KW-0521">NADP</keyword>
<dbReference type="Pfam" id="PF00037">
    <property type="entry name" value="Fer4"/>
    <property type="match status" value="1"/>
</dbReference>
<gene>
    <name evidence="12" type="ORF">GCM10020366_38320</name>
</gene>
<dbReference type="Proteomes" id="UP001500483">
    <property type="component" value="Unassembled WGS sequence"/>
</dbReference>
<name>A0ABP6RTS5_9PSEU</name>
<dbReference type="InterPro" id="IPR017900">
    <property type="entry name" value="4Fe4S_Fe_S_CS"/>
</dbReference>
<dbReference type="PROSITE" id="PS00198">
    <property type="entry name" value="4FE4S_FER_1"/>
    <property type="match status" value="1"/>
</dbReference>
<keyword evidence="5" id="KW-0274">FAD</keyword>
<dbReference type="Pfam" id="PF07992">
    <property type="entry name" value="Pyr_redox_2"/>
    <property type="match status" value="1"/>
</dbReference>
<feature type="domain" description="4Fe-4S ferredoxin-type" evidence="11">
    <location>
        <begin position="37"/>
        <end position="66"/>
    </location>
</feature>
<dbReference type="SUPFAM" id="SSF51971">
    <property type="entry name" value="Nucleotide-binding domain"/>
    <property type="match status" value="1"/>
</dbReference>
<dbReference type="InterPro" id="IPR017896">
    <property type="entry name" value="4Fe4S_Fe-S-bd"/>
</dbReference>
<organism evidence="12 13">
    <name type="scientific">Saccharopolyspora gregorii</name>
    <dbReference type="NCBI Taxonomy" id="33914"/>
    <lineage>
        <taxon>Bacteria</taxon>
        <taxon>Bacillati</taxon>
        <taxon>Actinomycetota</taxon>
        <taxon>Actinomycetes</taxon>
        <taxon>Pseudonocardiales</taxon>
        <taxon>Pseudonocardiaceae</taxon>
        <taxon>Saccharopolyspora</taxon>
    </lineage>
</organism>
<dbReference type="PANTHER" id="PTHR48467:SF1">
    <property type="entry name" value="GLUTAMATE SYNTHASE 1 [NADH], CHLOROPLASTIC-LIKE"/>
    <property type="match status" value="1"/>
</dbReference>
<evidence type="ECO:0000256" key="10">
    <source>
        <dbReference type="ARBA" id="ARBA00047776"/>
    </source>
</evidence>
<dbReference type="InterPro" id="IPR023753">
    <property type="entry name" value="FAD/NAD-binding_dom"/>
</dbReference>
<evidence type="ECO:0000256" key="9">
    <source>
        <dbReference type="ARBA" id="ARBA00023014"/>
    </source>
</evidence>
<dbReference type="RefSeq" id="WP_258341565.1">
    <property type="nucleotide sequence ID" value="NZ_BAAAYK010000038.1"/>
</dbReference>
<evidence type="ECO:0000256" key="8">
    <source>
        <dbReference type="ARBA" id="ARBA00023004"/>
    </source>
</evidence>
<comment type="cofactor">
    <cofactor evidence="1">
        <name>FAD</name>
        <dbReference type="ChEBI" id="CHEBI:57692"/>
    </cofactor>
</comment>
<keyword evidence="13" id="KW-1185">Reference proteome</keyword>
<dbReference type="Gene3D" id="3.50.50.60">
    <property type="entry name" value="FAD/NAD(P)-binding domain"/>
    <property type="match status" value="1"/>
</dbReference>
<comment type="caution">
    <text evidence="12">The sequence shown here is derived from an EMBL/GenBank/DDBJ whole genome shotgun (WGS) entry which is preliminary data.</text>
</comment>
<dbReference type="InterPro" id="IPR055275">
    <property type="entry name" value="Ferredox_Rdtase"/>
</dbReference>
<keyword evidence="9" id="KW-0411">Iron-sulfur</keyword>
<dbReference type="SUPFAM" id="SSF54862">
    <property type="entry name" value="4Fe-4S ferredoxins"/>
    <property type="match status" value="1"/>
</dbReference>
<dbReference type="EC" id="1.18.1.2" evidence="2"/>
<keyword evidence="8" id="KW-0408">Iron</keyword>
<keyword evidence="4" id="KW-0479">Metal-binding</keyword>
<dbReference type="Gene3D" id="3.30.70.20">
    <property type="match status" value="1"/>
</dbReference>
<dbReference type="CDD" id="cd04410">
    <property type="entry name" value="DMSOR_beta-like"/>
    <property type="match status" value="1"/>
</dbReference>
<evidence type="ECO:0000256" key="7">
    <source>
        <dbReference type="ARBA" id="ARBA00023002"/>
    </source>
</evidence>
<evidence type="ECO:0000313" key="13">
    <source>
        <dbReference type="Proteomes" id="UP001500483"/>
    </source>
</evidence>
<dbReference type="PRINTS" id="PR00419">
    <property type="entry name" value="ADXRDTASE"/>
</dbReference>
<evidence type="ECO:0000256" key="2">
    <source>
        <dbReference type="ARBA" id="ARBA00013223"/>
    </source>
</evidence>
<dbReference type="EMBL" id="BAAAYK010000038">
    <property type="protein sequence ID" value="GAA3360016.1"/>
    <property type="molecule type" value="Genomic_DNA"/>
</dbReference>
<proteinExistence type="predicted"/>
<dbReference type="PANTHER" id="PTHR48467">
    <property type="entry name" value="GLUTAMATE SYNTHASE 1 [NADH], CHLOROPLASTIC-LIKE"/>
    <property type="match status" value="1"/>
</dbReference>
<reference evidence="13" key="1">
    <citation type="journal article" date="2019" name="Int. J. Syst. Evol. Microbiol.">
        <title>The Global Catalogue of Microorganisms (GCM) 10K type strain sequencing project: providing services to taxonomists for standard genome sequencing and annotation.</title>
        <authorList>
            <consortium name="The Broad Institute Genomics Platform"/>
            <consortium name="The Broad Institute Genome Sequencing Center for Infectious Disease"/>
            <person name="Wu L."/>
            <person name="Ma J."/>
        </authorList>
    </citation>
    <scope>NUCLEOTIDE SEQUENCE [LARGE SCALE GENOMIC DNA]</scope>
    <source>
        <strain evidence="13">JCM 9687</strain>
    </source>
</reference>
<evidence type="ECO:0000256" key="1">
    <source>
        <dbReference type="ARBA" id="ARBA00001974"/>
    </source>
</evidence>
<comment type="catalytic activity">
    <reaction evidence="10">
        <text>2 reduced [2Fe-2S]-[ferredoxin] + NADP(+) + H(+) = 2 oxidized [2Fe-2S]-[ferredoxin] + NADPH</text>
        <dbReference type="Rhea" id="RHEA:20125"/>
        <dbReference type="Rhea" id="RHEA-COMP:10000"/>
        <dbReference type="Rhea" id="RHEA-COMP:10001"/>
        <dbReference type="ChEBI" id="CHEBI:15378"/>
        <dbReference type="ChEBI" id="CHEBI:33737"/>
        <dbReference type="ChEBI" id="CHEBI:33738"/>
        <dbReference type="ChEBI" id="CHEBI:57783"/>
        <dbReference type="ChEBI" id="CHEBI:58349"/>
        <dbReference type="EC" id="1.18.1.2"/>
    </reaction>
</comment>